<dbReference type="SMART" id="SM00032">
    <property type="entry name" value="CCP"/>
    <property type="match status" value="10"/>
</dbReference>
<dbReference type="Proteomes" id="UP000663828">
    <property type="component" value="Unassembled WGS sequence"/>
</dbReference>
<dbReference type="EMBL" id="CAJNOR010000916">
    <property type="protein sequence ID" value="CAF1035885.1"/>
    <property type="molecule type" value="Genomic_DNA"/>
</dbReference>
<reference evidence="8" key="1">
    <citation type="submission" date="2021-02" db="EMBL/GenBank/DDBJ databases">
        <authorList>
            <person name="Nowell W R."/>
        </authorList>
    </citation>
    <scope>NUCLEOTIDE SEQUENCE</scope>
</reference>
<keyword evidence="9" id="KW-1185">Reference proteome</keyword>
<evidence type="ECO:0000259" key="6">
    <source>
        <dbReference type="PROSITE" id="PS50923"/>
    </source>
</evidence>
<dbReference type="Proteomes" id="UP000663852">
    <property type="component" value="Unassembled WGS sequence"/>
</dbReference>
<keyword evidence="2 5" id="KW-0732">Signal</keyword>
<feature type="domain" description="Sushi" evidence="6">
    <location>
        <begin position="700"/>
        <end position="773"/>
    </location>
</feature>
<feature type="domain" description="Sushi" evidence="6">
    <location>
        <begin position="241"/>
        <end position="305"/>
    </location>
</feature>
<feature type="signal peptide" evidence="5">
    <location>
        <begin position="1"/>
        <end position="17"/>
    </location>
</feature>
<evidence type="ECO:0000256" key="1">
    <source>
        <dbReference type="ARBA" id="ARBA00022659"/>
    </source>
</evidence>
<dbReference type="EMBL" id="CAJNOJ010000169">
    <property type="protein sequence ID" value="CAF1234998.1"/>
    <property type="molecule type" value="Genomic_DNA"/>
</dbReference>
<evidence type="ECO:0000256" key="2">
    <source>
        <dbReference type="ARBA" id="ARBA00022729"/>
    </source>
</evidence>
<feature type="domain" description="Sushi" evidence="6">
    <location>
        <begin position="24"/>
        <end position="86"/>
    </location>
</feature>
<evidence type="ECO:0000313" key="8">
    <source>
        <dbReference type="EMBL" id="CAF1234998.1"/>
    </source>
</evidence>
<keyword evidence="3" id="KW-1015">Disulfide bond</keyword>
<dbReference type="SUPFAM" id="SSF57535">
    <property type="entry name" value="Complement control module/SCR domain"/>
    <property type="match status" value="6"/>
</dbReference>
<feature type="domain" description="Sushi" evidence="6">
    <location>
        <begin position="162"/>
        <end position="233"/>
    </location>
</feature>
<protein>
    <recommendedName>
        <fullName evidence="6">Sushi domain-containing protein</fullName>
    </recommendedName>
</protein>
<comment type="caution">
    <text evidence="4">Lacks conserved residue(s) required for the propagation of feature annotation.</text>
</comment>
<organism evidence="8 10">
    <name type="scientific">Adineta ricciae</name>
    <name type="common">Rotifer</name>
    <dbReference type="NCBI Taxonomy" id="249248"/>
    <lineage>
        <taxon>Eukaryota</taxon>
        <taxon>Metazoa</taxon>
        <taxon>Spiralia</taxon>
        <taxon>Gnathifera</taxon>
        <taxon>Rotifera</taxon>
        <taxon>Eurotatoria</taxon>
        <taxon>Bdelloidea</taxon>
        <taxon>Adinetida</taxon>
        <taxon>Adinetidae</taxon>
        <taxon>Adineta</taxon>
    </lineage>
</organism>
<dbReference type="InterPro" id="IPR000436">
    <property type="entry name" value="Sushi_SCR_CCP_dom"/>
</dbReference>
<evidence type="ECO:0000256" key="5">
    <source>
        <dbReference type="SAM" id="SignalP"/>
    </source>
</evidence>
<dbReference type="Gene3D" id="2.10.70.10">
    <property type="entry name" value="Complement Module, domain 1"/>
    <property type="match status" value="7"/>
</dbReference>
<dbReference type="PANTHER" id="PTHR45785:SF7">
    <property type="entry name" value="COMPLEMENT FACTOR H"/>
    <property type="match status" value="1"/>
</dbReference>
<proteinExistence type="predicted"/>
<comment type="caution">
    <text evidence="8">The sequence shown here is derived from an EMBL/GenBank/DDBJ whole genome shotgun (WGS) entry which is preliminary data.</text>
</comment>
<keyword evidence="1 4" id="KW-0768">Sushi</keyword>
<accession>A0A814YYR5</accession>
<dbReference type="InterPro" id="IPR035976">
    <property type="entry name" value="Sushi/SCR/CCP_sf"/>
</dbReference>
<dbReference type="OrthoDB" id="9984531at2759"/>
<dbReference type="PANTHER" id="PTHR45785">
    <property type="entry name" value="COMPLEMENT FACTOR H-RELATED"/>
    <property type="match status" value="1"/>
</dbReference>
<evidence type="ECO:0000313" key="10">
    <source>
        <dbReference type="Proteomes" id="UP000663852"/>
    </source>
</evidence>
<sequence>MLFQFFVCAYILSICLADIDESLLYCKSSPPKLTNGIIKRDRVSYYTGKGYLGSMEYMCLPGYNLLGNKIVTCQNGIWSKMTQCIPKRRCSPIQTYPRNTIVVSDNITYFQNDPQQIIAGSIVTLRCQDKYELDPTSEGSLTIQCQNEGSWTPMPSCRYVQGLCNYSKLYLPAGSRIIRMDLKFSEHDRQLHAVGSSLEYACDEGYRLRGDQTSLIVQCLESGSWSALPVCEFVYQTEQPVRCSYPTYIKNGYMAVYNVTIWEDQTYTGRIVYECNYGFETLDEKDQITSECINGAWTSVADCQEMPTCPKQDLLAIESQAENSYVYNVSLQYIRDPQAFVYNSYVLRECLPNFEHDPSSPSLTIRCQRSTNTWTGTPICRAIYTLATEIIDTVAEEASQSSDNLVLLTENPTETSIQAETMSSTIAISTVHPITCDSNDIPLVTNADIVLSPLNITYDVDTKLSYRCKSGYESLLDQSSHTICLINGTWSLDAINASMCQLRQLPEEVSLDTSTIIMPGTAAEYNNTVDNYENVTMMNVSNATMASSTRSIAVGDRRVRHIVSHCKQLPEIENALLLSDDTIKSNSNNETTYSGSLLYVCQLGFMSDTSEHEPFRLTCHNGVFHPKTVCMEKPRCSLPLPIDISRLSIINSMINVFDTSTNEALPGSYVLVNCVNKTNNENSIFNMTCMENGQWSALPVSCIAPFKRRCQSGITIPNARTRISAKLTTEGYYDDGSRATYQCLDKFVHDRQSGPLHIQCRNGRWGPRPRCIPSGCLDPMPDTIENGWKSAESFVMHNNMKYYTLARYSCNKNAVLVDSSLSIIDIECQNREWKSTTLPACQIREEERKK</sequence>
<feature type="domain" description="Sushi" evidence="6">
    <location>
        <begin position="88"/>
        <end position="159"/>
    </location>
</feature>
<dbReference type="Pfam" id="PF00084">
    <property type="entry name" value="Sushi"/>
    <property type="match status" value="6"/>
</dbReference>
<feature type="domain" description="Sushi" evidence="6">
    <location>
        <begin position="434"/>
        <end position="502"/>
    </location>
</feature>
<dbReference type="InterPro" id="IPR051503">
    <property type="entry name" value="ComplSys_Reg/VirEntry_Med"/>
</dbReference>
<gene>
    <name evidence="8" type="ORF">EDS130_LOCUS27141</name>
    <name evidence="7" type="ORF">XAT740_LOCUS15000</name>
</gene>
<evidence type="ECO:0000256" key="3">
    <source>
        <dbReference type="ARBA" id="ARBA00023157"/>
    </source>
</evidence>
<evidence type="ECO:0000256" key="4">
    <source>
        <dbReference type="PROSITE-ProRule" id="PRU00302"/>
    </source>
</evidence>
<evidence type="ECO:0000313" key="9">
    <source>
        <dbReference type="Proteomes" id="UP000663828"/>
    </source>
</evidence>
<evidence type="ECO:0000313" key="7">
    <source>
        <dbReference type="EMBL" id="CAF1035885.1"/>
    </source>
</evidence>
<dbReference type="PROSITE" id="PS50923">
    <property type="entry name" value="SUSHI"/>
    <property type="match status" value="6"/>
</dbReference>
<dbReference type="AlphaFoldDB" id="A0A814YYR5"/>
<name>A0A814YYR5_ADIRI</name>
<dbReference type="CDD" id="cd00033">
    <property type="entry name" value="CCP"/>
    <property type="match status" value="4"/>
</dbReference>
<feature type="chain" id="PRO_5036226612" description="Sushi domain-containing protein" evidence="5">
    <location>
        <begin position="18"/>
        <end position="850"/>
    </location>
</feature>